<evidence type="ECO:0000313" key="1">
    <source>
        <dbReference type="EMBL" id="MCS0629689.1"/>
    </source>
</evidence>
<name>A0ABT2BZ80_9BURK</name>
<organism evidence="1 2">
    <name type="scientific">Telluria mixta</name>
    <dbReference type="NCBI Taxonomy" id="34071"/>
    <lineage>
        <taxon>Bacteria</taxon>
        <taxon>Pseudomonadati</taxon>
        <taxon>Pseudomonadota</taxon>
        <taxon>Betaproteobacteria</taxon>
        <taxon>Burkholderiales</taxon>
        <taxon>Oxalobacteraceae</taxon>
        <taxon>Telluria group</taxon>
        <taxon>Telluria</taxon>
    </lineage>
</organism>
<keyword evidence="2" id="KW-1185">Reference proteome</keyword>
<dbReference type="InterPro" id="IPR008727">
    <property type="entry name" value="PAAR_motif"/>
</dbReference>
<sequence>MKRHHITLGASTTAGGTVTSASALVSINGVRIALEGDTVDCRTCGSTGVIRCVGPRIPERYNGKQVALENDLCICNCPRPPRLVANQTHKVQFIDDGNTRWVAPKNLEEGKHGAAYDQRFQLLDHLTHVPLARQPYRLKHGSTIVEGVTDEDGYTVPIPTGANSDTVEWYILGENPHGK</sequence>
<protein>
    <submittedName>
        <fullName evidence="1">PAAR domain-containing protein</fullName>
    </submittedName>
</protein>
<dbReference type="Pfam" id="PF05488">
    <property type="entry name" value="PAAR_motif"/>
    <property type="match status" value="1"/>
</dbReference>
<accession>A0ABT2BZ80</accession>
<reference evidence="1" key="1">
    <citation type="submission" date="2022-08" db="EMBL/GenBank/DDBJ databases">
        <title>Reclassification of Massilia species as members of the genera Telluria, Duganella, Pseudoduganella, Mokoshia gen. nov. and Zemynaea gen. nov. using orthogonal and non-orthogonal genome-based approaches.</title>
        <authorList>
            <person name="Bowman J.P."/>
        </authorList>
    </citation>
    <scope>NUCLEOTIDE SEQUENCE</scope>
    <source>
        <strain evidence="1">LMG 11547</strain>
    </source>
</reference>
<proteinExistence type="predicted"/>
<dbReference type="CDD" id="cd14744">
    <property type="entry name" value="PAAR_CT_2"/>
    <property type="match status" value="1"/>
</dbReference>
<comment type="caution">
    <text evidence="1">The sequence shown here is derived from an EMBL/GenBank/DDBJ whole genome shotgun (WGS) entry which is preliminary data.</text>
</comment>
<gene>
    <name evidence="1" type="ORF">NX786_10130</name>
</gene>
<evidence type="ECO:0000313" key="2">
    <source>
        <dbReference type="Proteomes" id="UP001165263"/>
    </source>
</evidence>
<dbReference type="RefSeq" id="WP_259448814.1">
    <property type="nucleotide sequence ID" value="NZ_CP119520.1"/>
</dbReference>
<dbReference type="EMBL" id="JANUHC010000003">
    <property type="protein sequence ID" value="MCS0629689.1"/>
    <property type="molecule type" value="Genomic_DNA"/>
</dbReference>
<dbReference type="Proteomes" id="UP001165263">
    <property type="component" value="Unassembled WGS sequence"/>
</dbReference>